<name>A0A3M7RW55_BRAPC</name>
<organism evidence="2 3">
    <name type="scientific">Brachionus plicatilis</name>
    <name type="common">Marine rotifer</name>
    <name type="synonym">Brachionus muelleri</name>
    <dbReference type="NCBI Taxonomy" id="10195"/>
    <lineage>
        <taxon>Eukaryota</taxon>
        <taxon>Metazoa</taxon>
        <taxon>Spiralia</taxon>
        <taxon>Gnathifera</taxon>
        <taxon>Rotifera</taxon>
        <taxon>Eurotatoria</taxon>
        <taxon>Monogononta</taxon>
        <taxon>Pseudotrocha</taxon>
        <taxon>Ploima</taxon>
        <taxon>Brachionidae</taxon>
        <taxon>Brachionus</taxon>
    </lineage>
</organism>
<keyword evidence="1" id="KW-1133">Transmembrane helix</keyword>
<keyword evidence="3" id="KW-1185">Reference proteome</keyword>
<keyword evidence="1" id="KW-0812">Transmembrane</keyword>
<gene>
    <name evidence="2" type="ORF">BpHYR1_020897</name>
</gene>
<accession>A0A3M7RW55</accession>
<dbReference type="AlphaFoldDB" id="A0A3M7RW55"/>
<reference evidence="2 3" key="1">
    <citation type="journal article" date="2018" name="Sci. Rep.">
        <title>Genomic signatures of local adaptation to the degree of environmental predictability in rotifers.</title>
        <authorList>
            <person name="Franch-Gras L."/>
            <person name="Hahn C."/>
            <person name="Garcia-Roger E.M."/>
            <person name="Carmona M.J."/>
            <person name="Serra M."/>
            <person name="Gomez A."/>
        </authorList>
    </citation>
    <scope>NUCLEOTIDE SEQUENCE [LARGE SCALE GENOMIC DNA]</scope>
    <source>
        <strain evidence="2">HYR1</strain>
    </source>
</reference>
<sequence>MFLMAKCTPRTLLFVTFIYTKGYLSTLDGHLLPLLNFLVFYYILDRKESQCWGRGGLGSTKNSSDFIENSLFDDGTFCLP</sequence>
<feature type="transmembrane region" description="Helical" evidence="1">
    <location>
        <begin position="22"/>
        <end position="44"/>
    </location>
</feature>
<evidence type="ECO:0000256" key="1">
    <source>
        <dbReference type="SAM" id="Phobius"/>
    </source>
</evidence>
<comment type="caution">
    <text evidence="2">The sequence shown here is derived from an EMBL/GenBank/DDBJ whole genome shotgun (WGS) entry which is preliminary data.</text>
</comment>
<dbReference type="Proteomes" id="UP000276133">
    <property type="component" value="Unassembled WGS sequence"/>
</dbReference>
<keyword evidence="1" id="KW-0472">Membrane</keyword>
<dbReference type="EMBL" id="REGN01002492">
    <property type="protein sequence ID" value="RNA27791.1"/>
    <property type="molecule type" value="Genomic_DNA"/>
</dbReference>
<protein>
    <submittedName>
        <fullName evidence="2">Uncharacterized protein</fullName>
    </submittedName>
</protein>
<evidence type="ECO:0000313" key="2">
    <source>
        <dbReference type="EMBL" id="RNA27791.1"/>
    </source>
</evidence>
<evidence type="ECO:0000313" key="3">
    <source>
        <dbReference type="Proteomes" id="UP000276133"/>
    </source>
</evidence>
<proteinExistence type="predicted"/>